<keyword evidence="1" id="KW-1133">Transmembrane helix</keyword>
<sequence>MRRVPGRSRRRERPDLQSRCWISTGHMGITRGRNYVHRQLAAWLCPPVSDLSLAACKGLCSVLGAVRAVPAFTLCPCSPKLPFSTRRLTAFCLAVCCLLSAVCCLLSLSAVSVCGLAVRLRHLPNLAEHKVRVSSPPLTTTSSLPRRPTHVTASLRFGCKWEVRWKRSGFLNP</sequence>
<keyword evidence="3" id="KW-1185">Reference proteome</keyword>
<keyword evidence="1" id="KW-0472">Membrane</keyword>
<organism evidence="2 3">
    <name type="scientific">Lasiosphaeria hispida</name>
    <dbReference type="NCBI Taxonomy" id="260671"/>
    <lineage>
        <taxon>Eukaryota</taxon>
        <taxon>Fungi</taxon>
        <taxon>Dikarya</taxon>
        <taxon>Ascomycota</taxon>
        <taxon>Pezizomycotina</taxon>
        <taxon>Sordariomycetes</taxon>
        <taxon>Sordariomycetidae</taxon>
        <taxon>Sordariales</taxon>
        <taxon>Lasiosphaeriaceae</taxon>
        <taxon>Lasiosphaeria</taxon>
    </lineage>
</organism>
<comment type="caution">
    <text evidence="2">The sequence shown here is derived from an EMBL/GenBank/DDBJ whole genome shotgun (WGS) entry which is preliminary data.</text>
</comment>
<name>A0AAJ0HMV8_9PEZI</name>
<dbReference type="AlphaFoldDB" id="A0AAJ0HMV8"/>
<evidence type="ECO:0000313" key="3">
    <source>
        <dbReference type="Proteomes" id="UP001275084"/>
    </source>
</evidence>
<protein>
    <submittedName>
        <fullName evidence="2">Uncharacterized protein</fullName>
    </submittedName>
</protein>
<keyword evidence="1" id="KW-0812">Transmembrane</keyword>
<gene>
    <name evidence="2" type="ORF">B0T25DRAFT_166014</name>
</gene>
<dbReference type="Proteomes" id="UP001275084">
    <property type="component" value="Unassembled WGS sequence"/>
</dbReference>
<evidence type="ECO:0000313" key="2">
    <source>
        <dbReference type="EMBL" id="KAK3357663.1"/>
    </source>
</evidence>
<accession>A0AAJ0HMV8</accession>
<feature type="transmembrane region" description="Helical" evidence="1">
    <location>
        <begin position="88"/>
        <end position="111"/>
    </location>
</feature>
<proteinExistence type="predicted"/>
<reference evidence="2" key="2">
    <citation type="submission" date="2023-06" db="EMBL/GenBank/DDBJ databases">
        <authorList>
            <consortium name="Lawrence Berkeley National Laboratory"/>
            <person name="Haridas S."/>
            <person name="Hensen N."/>
            <person name="Bonometti L."/>
            <person name="Westerberg I."/>
            <person name="Brannstrom I.O."/>
            <person name="Guillou S."/>
            <person name="Cros-Aarteil S."/>
            <person name="Calhoun S."/>
            <person name="Kuo A."/>
            <person name="Mondo S."/>
            <person name="Pangilinan J."/>
            <person name="Riley R."/>
            <person name="Labutti K."/>
            <person name="Andreopoulos B."/>
            <person name="Lipzen A."/>
            <person name="Chen C."/>
            <person name="Yanf M."/>
            <person name="Daum C."/>
            <person name="Ng V."/>
            <person name="Clum A."/>
            <person name="Steindorff A."/>
            <person name="Ohm R."/>
            <person name="Martin F."/>
            <person name="Silar P."/>
            <person name="Natvig D."/>
            <person name="Lalanne C."/>
            <person name="Gautier V."/>
            <person name="Ament-Velasquez S.L."/>
            <person name="Kruys A."/>
            <person name="Hutchinson M.I."/>
            <person name="Powell A.J."/>
            <person name="Barry K."/>
            <person name="Miller A.N."/>
            <person name="Grigoriev I.V."/>
            <person name="Debuchy R."/>
            <person name="Gladieux P."/>
            <person name="Thoren M.H."/>
            <person name="Johannesson H."/>
        </authorList>
    </citation>
    <scope>NUCLEOTIDE SEQUENCE</scope>
    <source>
        <strain evidence="2">CBS 955.72</strain>
    </source>
</reference>
<reference evidence="2" key="1">
    <citation type="journal article" date="2023" name="Mol. Phylogenet. Evol.">
        <title>Genome-scale phylogeny and comparative genomics of the fungal order Sordariales.</title>
        <authorList>
            <person name="Hensen N."/>
            <person name="Bonometti L."/>
            <person name="Westerberg I."/>
            <person name="Brannstrom I.O."/>
            <person name="Guillou S."/>
            <person name="Cros-Aarteil S."/>
            <person name="Calhoun S."/>
            <person name="Haridas S."/>
            <person name="Kuo A."/>
            <person name="Mondo S."/>
            <person name="Pangilinan J."/>
            <person name="Riley R."/>
            <person name="LaButti K."/>
            <person name="Andreopoulos B."/>
            <person name="Lipzen A."/>
            <person name="Chen C."/>
            <person name="Yan M."/>
            <person name="Daum C."/>
            <person name="Ng V."/>
            <person name="Clum A."/>
            <person name="Steindorff A."/>
            <person name="Ohm R.A."/>
            <person name="Martin F."/>
            <person name="Silar P."/>
            <person name="Natvig D.O."/>
            <person name="Lalanne C."/>
            <person name="Gautier V."/>
            <person name="Ament-Velasquez S.L."/>
            <person name="Kruys A."/>
            <person name="Hutchinson M.I."/>
            <person name="Powell A.J."/>
            <person name="Barry K."/>
            <person name="Miller A.N."/>
            <person name="Grigoriev I.V."/>
            <person name="Debuchy R."/>
            <person name="Gladieux P."/>
            <person name="Hiltunen Thoren M."/>
            <person name="Johannesson H."/>
        </authorList>
    </citation>
    <scope>NUCLEOTIDE SEQUENCE</scope>
    <source>
        <strain evidence="2">CBS 955.72</strain>
    </source>
</reference>
<evidence type="ECO:0000256" key="1">
    <source>
        <dbReference type="SAM" id="Phobius"/>
    </source>
</evidence>
<dbReference type="EMBL" id="JAUIQD010000003">
    <property type="protein sequence ID" value="KAK3357663.1"/>
    <property type="molecule type" value="Genomic_DNA"/>
</dbReference>